<gene>
    <name evidence="2" type="ORF">LC087_15800</name>
</gene>
<protein>
    <submittedName>
        <fullName evidence="2">GNAT family N-acetyltransferase</fullName>
    </submittedName>
</protein>
<keyword evidence="3" id="KW-1185">Reference proteome</keyword>
<evidence type="ECO:0000259" key="1">
    <source>
        <dbReference type="PROSITE" id="PS51186"/>
    </source>
</evidence>
<accession>A0ABY9JS00</accession>
<dbReference type="Gene3D" id="3.40.630.30">
    <property type="match status" value="1"/>
</dbReference>
<feature type="domain" description="N-acetyltransferase" evidence="1">
    <location>
        <begin position="36"/>
        <end position="176"/>
    </location>
</feature>
<dbReference type="SUPFAM" id="SSF55729">
    <property type="entry name" value="Acyl-CoA N-acyltransferases (Nat)"/>
    <property type="match status" value="1"/>
</dbReference>
<evidence type="ECO:0000313" key="2">
    <source>
        <dbReference type="EMBL" id="WLR42186.1"/>
    </source>
</evidence>
<dbReference type="RefSeq" id="WP_226542770.1">
    <property type="nucleotide sequence ID" value="NZ_CP129013.1"/>
</dbReference>
<reference evidence="2 3" key="1">
    <citation type="submission" date="2023-06" db="EMBL/GenBank/DDBJ databases">
        <title>Five Gram-positive bacteria isolated from mangrove sediments in Shenzhen, Guangdong, China.</title>
        <authorList>
            <person name="Yu S."/>
            <person name="Zheng W."/>
            <person name="Huang Y."/>
        </authorList>
    </citation>
    <scope>NUCLEOTIDE SEQUENCE [LARGE SCALE GENOMIC DNA]</scope>
    <source>
        <strain evidence="2 3">SaN35-3</strain>
    </source>
</reference>
<evidence type="ECO:0000313" key="3">
    <source>
        <dbReference type="Proteomes" id="UP001197974"/>
    </source>
</evidence>
<dbReference type="PANTHER" id="PTHR43441:SF3">
    <property type="entry name" value="ACETYLTRANSFERASE"/>
    <property type="match status" value="1"/>
</dbReference>
<organism evidence="2 3">
    <name type="scientific">Bacillus carboniphilus</name>
    <dbReference type="NCBI Taxonomy" id="86663"/>
    <lineage>
        <taxon>Bacteria</taxon>
        <taxon>Bacillati</taxon>
        <taxon>Bacillota</taxon>
        <taxon>Bacilli</taxon>
        <taxon>Bacillales</taxon>
        <taxon>Bacillaceae</taxon>
        <taxon>Bacillus</taxon>
    </lineage>
</organism>
<dbReference type="PROSITE" id="PS51186">
    <property type="entry name" value="GNAT"/>
    <property type="match status" value="1"/>
</dbReference>
<dbReference type="Proteomes" id="UP001197974">
    <property type="component" value="Chromosome"/>
</dbReference>
<name>A0ABY9JS00_9BACI</name>
<dbReference type="InterPro" id="IPR000182">
    <property type="entry name" value="GNAT_dom"/>
</dbReference>
<dbReference type="PANTHER" id="PTHR43441">
    <property type="entry name" value="RIBOSOMAL-PROTEIN-SERINE ACETYLTRANSFERASE"/>
    <property type="match status" value="1"/>
</dbReference>
<dbReference type="InterPro" id="IPR051908">
    <property type="entry name" value="Ribosomal_N-acetyltransferase"/>
</dbReference>
<dbReference type="InterPro" id="IPR016181">
    <property type="entry name" value="Acyl_CoA_acyltransferase"/>
</dbReference>
<dbReference type="EMBL" id="CP129013">
    <property type="protein sequence ID" value="WLR42186.1"/>
    <property type="molecule type" value="Genomic_DNA"/>
</dbReference>
<proteinExistence type="predicted"/>
<dbReference type="Pfam" id="PF13302">
    <property type="entry name" value="Acetyltransf_3"/>
    <property type="match status" value="1"/>
</dbReference>
<sequence>MKPILIDFPNEFYTDRLLIRRPDPGDGKVVFNAIQASIQELKPWMEFAQKQQTEEDLEVFMREAHTNFINREDLHLLVFDRKTGDFIASSGLHRINWSIPKFEIGYWIDSRKSGKGYMTETVEGITNFAFETLKARRVEIRCDSDNERSRRVAERLDFPLEGILKNSARSMDKSGLKDTCIFAKVR</sequence>